<sequence length="690" mass="77918">MADTDDEWCWPPLSFLAGHGDVKEPREEDPAFRLWEKQMARGRTHLGRSQLELALQCFTSALHLCETNPCLDGRKYLAVGNIGWVNRLLGRYARAAELLQQALSLADSLPGPPPRERGILVGELGTLYRQTDRHEEAREMFASQHSMAEKMGWKAQVCRAIGNMGMANCQLARQTWEARTAGDQEAKKKAQDLTQLALGQLKERVSLALEIQKEENRHAYSHETSTRWQQALSWEIIGLSRISLCYMTLAEMEQDDAGVRGDLLSQAHEVAKKAAQAAEYGDTASLPLSQFFHGRVHLMMGQKAAAIRQFNAVERFRVGQEWFVHPTTTPAVALCKEPSVEHRAYLGELVDAGADFDLADPEGYTPLDHAIFSGDAETEAIVVDALQRQFGDGPSARDKIAERLLEAQRRKGYREIFQERLRPLLAKRDMSRLRAADKAGEDGRLMAELRKAYASALASGPTSGANHLFDHLKVMRYTDFVSFGRLPRSSDGLVRRFDPDAAEPAFVIFFSYRWIGDGGVTGPDDATNTQYRRMVHAVEAYLVDNPMERSNICIWMDYACVDQDDPAAGVSSLPIIIAQSDVVISLQDDEYYDRAWCCVEALMIQTLVLSYRLHQWYEQIPAEDELGRWELRKGKPVGSLGVSKKKLSFEADRTKIVFLERQVRLLGRSHDYEAWNEARVMLEHRSWLGR</sequence>
<keyword evidence="2" id="KW-1185">Reference proteome</keyword>
<reference evidence="1" key="1">
    <citation type="submission" date="2023-06" db="EMBL/GenBank/DDBJ databases">
        <title>Genome-scale phylogeny and comparative genomics of the fungal order Sordariales.</title>
        <authorList>
            <consortium name="Lawrence Berkeley National Laboratory"/>
            <person name="Hensen N."/>
            <person name="Bonometti L."/>
            <person name="Westerberg I."/>
            <person name="Brannstrom I.O."/>
            <person name="Guillou S."/>
            <person name="Cros-Aarteil S."/>
            <person name="Calhoun S."/>
            <person name="Haridas S."/>
            <person name="Kuo A."/>
            <person name="Mondo S."/>
            <person name="Pangilinan J."/>
            <person name="Riley R."/>
            <person name="Labutti K."/>
            <person name="Andreopoulos B."/>
            <person name="Lipzen A."/>
            <person name="Chen C."/>
            <person name="Yanf M."/>
            <person name="Daum C."/>
            <person name="Ng V."/>
            <person name="Clum A."/>
            <person name="Steindorff A."/>
            <person name="Ohm R."/>
            <person name="Martin F."/>
            <person name="Silar P."/>
            <person name="Natvig D."/>
            <person name="Lalanne C."/>
            <person name="Gautier V."/>
            <person name="Ament-Velasquez S.L."/>
            <person name="Kruys A."/>
            <person name="Hutchinson M.I."/>
            <person name="Powell A.J."/>
            <person name="Barry K."/>
            <person name="Miller A.N."/>
            <person name="Grigoriev I.V."/>
            <person name="Debuchy R."/>
            <person name="Gladieux P."/>
            <person name="Thoren M.H."/>
            <person name="Johannesson H."/>
        </authorList>
    </citation>
    <scope>NUCLEOTIDE SEQUENCE</scope>
    <source>
        <strain evidence="1">CBS 307.81</strain>
    </source>
</reference>
<evidence type="ECO:0000313" key="2">
    <source>
        <dbReference type="Proteomes" id="UP001174997"/>
    </source>
</evidence>
<dbReference type="SUPFAM" id="SSF48452">
    <property type="entry name" value="TPR-like"/>
    <property type="match status" value="1"/>
</dbReference>
<accession>A0AA39ZCT4</accession>
<organism evidence="1 2">
    <name type="scientific">Cercophora samala</name>
    <dbReference type="NCBI Taxonomy" id="330535"/>
    <lineage>
        <taxon>Eukaryota</taxon>
        <taxon>Fungi</taxon>
        <taxon>Dikarya</taxon>
        <taxon>Ascomycota</taxon>
        <taxon>Pezizomycotina</taxon>
        <taxon>Sordariomycetes</taxon>
        <taxon>Sordariomycetidae</taxon>
        <taxon>Sordariales</taxon>
        <taxon>Lasiosphaeriaceae</taxon>
        <taxon>Cercophora</taxon>
    </lineage>
</organism>
<gene>
    <name evidence="1" type="ORF">QBC41DRAFT_393796</name>
</gene>
<dbReference type="InterPro" id="IPR019734">
    <property type="entry name" value="TPR_rpt"/>
</dbReference>
<evidence type="ECO:0000313" key="1">
    <source>
        <dbReference type="EMBL" id="KAK0668378.1"/>
    </source>
</evidence>
<dbReference type="Gene3D" id="1.25.40.10">
    <property type="entry name" value="Tetratricopeptide repeat domain"/>
    <property type="match status" value="1"/>
</dbReference>
<name>A0AA39ZCT4_9PEZI</name>
<proteinExistence type="predicted"/>
<dbReference type="InterPro" id="IPR011990">
    <property type="entry name" value="TPR-like_helical_dom_sf"/>
</dbReference>
<comment type="caution">
    <text evidence="1">The sequence shown here is derived from an EMBL/GenBank/DDBJ whole genome shotgun (WGS) entry which is preliminary data.</text>
</comment>
<dbReference type="AlphaFoldDB" id="A0AA39ZCT4"/>
<dbReference type="Proteomes" id="UP001174997">
    <property type="component" value="Unassembled WGS sequence"/>
</dbReference>
<dbReference type="SMART" id="SM00028">
    <property type="entry name" value="TPR"/>
    <property type="match status" value="3"/>
</dbReference>
<dbReference type="EMBL" id="JAULSY010000057">
    <property type="protein sequence ID" value="KAK0668378.1"/>
    <property type="molecule type" value="Genomic_DNA"/>
</dbReference>
<protein>
    <submittedName>
        <fullName evidence="1">Uncharacterized protein</fullName>
    </submittedName>
</protein>